<feature type="domain" description="HTH crp-type" evidence="4">
    <location>
        <begin position="143"/>
        <end position="216"/>
    </location>
</feature>
<evidence type="ECO:0000256" key="1">
    <source>
        <dbReference type="ARBA" id="ARBA00023015"/>
    </source>
</evidence>
<keyword evidence="2" id="KW-0238">DNA-binding</keyword>
<dbReference type="GO" id="GO:0003677">
    <property type="term" value="F:DNA binding"/>
    <property type="evidence" value="ECO:0007669"/>
    <property type="project" value="UniProtKB-KW"/>
</dbReference>
<accession>A0A7X4KI73</accession>
<sequence>MKDSMQQLMSAGTVWPFSGQLAGTGRRRAPPWPPMRLARDQPLYQAGEPVRELLYLVRFGAFKSCLPDGYGHAAVAGFHLREEVLGLEAIGRRQHRCSVVALQDSEVYEVRYRQLPNSHLCMQGLLSIATAQARNVAQMLRASDGDQRLAAFLLHMSTRHAAIGCSSRCFRLPMSRLDIADFLGMTAESVSRGLARLRSAGAIRLEQRLVTLSDIGCLQRMASSEPAVMAFVGGGRQAV</sequence>
<keyword evidence="1" id="KW-0805">Transcription regulation</keyword>
<dbReference type="InterPro" id="IPR012318">
    <property type="entry name" value="HTH_CRP"/>
</dbReference>
<dbReference type="InterPro" id="IPR036388">
    <property type="entry name" value="WH-like_DNA-bd_sf"/>
</dbReference>
<dbReference type="GO" id="GO:0003700">
    <property type="term" value="F:DNA-binding transcription factor activity"/>
    <property type="evidence" value="ECO:0007669"/>
    <property type="project" value="InterPro"/>
</dbReference>
<evidence type="ECO:0000256" key="3">
    <source>
        <dbReference type="ARBA" id="ARBA00023163"/>
    </source>
</evidence>
<dbReference type="InterPro" id="IPR036390">
    <property type="entry name" value="WH_DNA-bd_sf"/>
</dbReference>
<keyword evidence="3" id="KW-0804">Transcription</keyword>
<evidence type="ECO:0000313" key="5">
    <source>
        <dbReference type="EMBL" id="MYM73972.1"/>
    </source>
</evidence>
<dbReference type="FunFam" id="1.10.10.10:FF:000028">
    <property type="entry name" value="Fumarate/nitrate reduction transcriptional regulator Fnr"/>
    <property type="match status" value="1"/>
</dbReference>
<gene>
    <name evidence="5" type="ORF">GTP56_17450</name>
</gene>
<dbReference type="CDD" id="cd00038">
    <property type="entry name" value="CAP_ED"/>
    <property type="match status" value="1"/>
</dbReference>
<dbReference type="PROSITE" id="PS51063">
    <property type="entry name" value="HTH_CRP_2"/>
    <property type="match status" value="1"/>
</dbReference>
<dbReference type="Pfam" id="PF00027">
    <property type="entry name" value="cNMP_binding"/>
    <property type="match status" value="1"/>
</dbReference>
<name>A0A7X4KI73_9BURK</name>
<dbReference type="CDD" id="cd00092">
    <property type="entry name" value="HTH_CRP"/>
    <property type="match status" value="1"/>
</dbReference>
<dbReference type="Pfam" id="PF13545">
    <property type="entry name" value="HTH_Crp_2"/>
    <property type="match status" value="1"/>
</dbReference>
<dbReference type="SMART" id="SM00419">
    <property type="entry name" value="HTH_CRP"/>
    <property type="match status" value="1"/>
</dbReference>
<dbReference type="AlphaFoldDB" id="A0A7X4KI73"/>
<dbReference type="SUPFAM" id="SSF46785">
    <property type="entry name" value="Winged helix' DNA-binding domain"/>
    <property type="match status" value="1"/>
</dbReference>
<dbReference type="PRINTS" id="PR00034">
    <property type="entry name" value="HTHCRP"/>
</dbReference>
<evidence type="ECO:0000313" key="6">
    <source>
        <dbReference type="Proteomes" id="UP000469734"/>
    </source>
</evidence>
<dbReference type="InterPro" id="IPR018490">
    <property type="entry name" value="cNMP-bd_dom_sf"/>
</dbReference>
<dbReference type="RefSeq" id="WP_161051026.1">
    <property type="nucleotide sequence ID" value="NZ_WWCR01000018.1"/>
</dbReference>
<dbReference type="PROSITE" id="PS00042">
    <property type="entry name" value="HTH_CRP_1"/>
    <property type="match status" value="1"/>
</dbReference>
<protein>
    <submittedName>
        <fullName evidence="5">Helix-turn-helix domain-containing protein</fullName>
    </submittedName>
</protein>
<dbReference type="SUPFAM" id="SSF51206">
    <property type="entry name" value="cAMP-binding domain-like"/>
    <property type="match status" value="1"/>
</dbReference>
<dbReference type="Gene3D" id="2.60.120.10">
    <property type="entry name" value="Jelly Rolls"/>
    <property type="match status" value="1"/>
</dbReference>
<dbReference type="InterPro" id="IPR018335">
    <property type="entry name" value="Tscrpt_reg_HTH_Crp-type_CS"/>
</dbReference>
<dbReference type="Gene3D" id="1.10.10.10">
    <property type="entry name" value="Winged helix-like DNA-binding domain superfamily/Winged helix DNA-binding domain"/>
    <property type="match status" value="1"/>
</dbReference>
<reference evidence="5 6" key="1">
    <citation type="submission" date="2019-12" db="EMBL/GenBank/DDBJ databases">
        <title>Novel species isolated from a subtropical stream in China.</title>
        <authorList>
            <person name="Lu H."/>
        </authorList>
    </citation>
    <scope>NUCLEOTIDE SEQUENCE [LARGE SCALE GENOMIC DNA]</scope>
    <source>
        <strain evidence="5 6">FT134W</strain>
    </source>
</reference>
<evidence type="ECO:0000259" key="4">
    <source>
        <dbReference type="PROSITE" id="PS51063"/>
    </source>
</evidence>
<dbReference type="InterPro" id="IPR014710">
    <property type="entry name" value="RmlC-like_jellyroll"/>
</dbReference>
<comment type="caution">
    <text evidence="5">The sequence shown here is derived from an EMBL/GenBank/DDBJ whole genome shotgun (WGS) entry which is preliminary data.</text>
</comment>
<evidence type="ECO:0000256" key="2">
    <source>
        <dbReference type="ARBA" id="ARBA00023125"/>
    </source>
</evidence>
<dbReference type="InterPro" id="IPR000595">
    <property type="entry name" value="cNMP-bd_dom"/>
</dbReference>
<dbReference type="EMBL" id="WWCR01000018">
    <property type="protein sequence ID" value="MYM73972.1"/>
    <property type="molecule type" value="Genomic_DNA"/>
</dbReference>
<organism evidence="5 6">
    <name type="scientific">Duganella margarita</name>
    <dbReference type="NCBI Taxonomy" id="2692170"/>
    <lineage>
        <taxon>Bacteria</taxon>
        <taxon>Pseudomonadati</taxon>
        <taxon>Pseudomonadota</taxon>
        <taxon>Betaproteobacteria</taxon>
        <taxon>Burkholderiales</taxon>
        <taxon>Oxalobacteraceae</taxon>
        <taxon>Telluria group</taxon>
        <taxon>Duganella</taxon>
    </lineage>
</organism>
<proteinExistence type="predicted"/>
<dbReference type="Proteomes" id="UP000469734">
    <property type="component" value="Unassembled WGS sequence"/>
</dbReference>